<dbReference type="Pfam" id="PF12833">
    <property type="entry name" value="HTH_18"/>
    <property type="match status" value="1"/>
</dbReference>
<feature type="region of interest" description="Disordered" evidence="4">
    <location>
        <begin position="1"/>
        <end position="28"/>
    </location>
</feature>
<evidence type="ECO:0000256" key="3">
    <source>
        <dbReference type="ARBA" id="ARBA00023163"/>
    </source>
</evidence>
<dbReference type="InterPro" id="IPR050204">
    <property type="entry name" value="AraC_XylS_family_regulators"/>
</dbReference>
<organism evidence="6 7">
    <name type="scientific">Nocardioides jiangxiensis</name>
    <dbReference type="NCBI Taxonomy" id="3064524"/>
    <lineage>
        <taxon>Bacteria</taxon>
        <taxon>Bacillati</taxon>
        <taxon>Actinomycetota</taxon>
        <taxon>Actinomycetes</taxon>
        <taxon>Propionibacteriales</taxon>
        <taxon>Nocardioidaceae</taxon>
        <taxon>Nocardioides</taxon>
    </lineage>
</organism>
<gene>
    <name evidence="6" type="ORF">Q5722_09010</name>
</gene>
<dbReference type="InterPro" id="IPR018060">
    <property type="entry name" value="HTH_AraC"/>
</dbReference>
<evidence type="ECO:0000259" key="5">
    <source>
        <dbReference type="PROSITE" id="PS01124"/>
    </source>
</evidence>
<keyword evidence="3" id="KW-0804">Transcription</keyword>
<dbReference type="RefSeq" id="WP_305027879.1">
    <property type="nucleotide sequence ID" value="NZ_JAUQTA010000001.1"/>
</dbReference>
<dbReference type="SUPFAM" id="SSF46689">
    <property type="entry name" value="Homeodomain-like"/>
    <property type="match status" value="1"/>
</dbReference>
<dbReference type="SUPFAM" id="SSF51215">
    <property type="entry name" value="Regulatory protein AraC"/>
    <property type="match status" value="1"/>
</dbReference>
<dbReference type="InterPro" id="IPR032783">
    <property type="entry name" value="AraC_lig"/>
</dbReference>
<keyword evidence="1" id="KW-0805">Transcription regulation</keyword>
<dbReference type="Gene3D" id="1.10.10.60">
    <property type="entry name" value="Homeodomain-like"/>
    <property type="match status" value="1"/>
</dbReference>
<comment type="caution">
    <text evidence="6">The sequence shown here is derived from an EMBL/GenBank/DDBJ whole genome shotgun (WGS) entry which is preliminary data.</text>
</comment>
<reference evidence="6 7" key="1">
    <citation type="submission" date="2023-07" db="EMBL/GenBank/DDBJ databases">
        <title>Nocardioides sp. nov WY-20 isolated from soil.</title>
        <authorList>
            <person name="Liu B."/>
            <person name="Wan Y."/>
        </authorList>
    </citation>
    <scope>NUCLEOTIDE SEQUENCE [LARGE SCALE GENOMIC DNA]</scope>
    <source>
        <strain evidence="6 7">WY-20</strain>
    </source>
</reference>
<keyword evidence="2" id="KW-0238">DNA-binding</keyword>
<feature type="domain" description="HTH araC/xylS-type" evidence="5">
    <location>
        <begin position="239"/>
        <end position="337"/>
    </location>
</feature>
<dbReference type="InterPro" id="IPR009057">
    <property type="entry name" value="Homeodomain-like_sf"/>
</dbReference>
<dbReference type="PANTHER" id="PTHR46796">
    <property type="entry name" value="HTH-TYPE TRANSCRIPTIONAL ACTIVATOR RHAS-RELATED"/>
    <property type="match status" value="1"/>
</dbReference>
<dbReference type="EMBL" id="JAUQTA010000001">
    <property type="protein sequence ID" value="MDO7868505.1"/>
    <property type="molecule type" value="Genomic_DNA"/>
</dbReference>
<dbReference type="PROSITE" id="PS01124">
    <property type="entry name" value="HTH_ARAC_FAMILY_2"/>
    <property type="match status" value="1"/>
</dbReference>
<proteinExistence type="predicted"/>
<protein>
    <submittedName>
        <fullName evidence="6">AraC family transcriptional regulator</fullName>
    </submittedName>
</protein>
<evidence type="ECO:0000313" key="6">
    <source>
        <dbReference type="EMBL" id="MDO7868505.1"/>
    </source>
</evidence>
<feature type="compositionally biased region" description="Basic and acidic residues" evidence="4">
    <location>
        <begin position="1"/>
        <end position="19"/>
    </location>
</feature>
<evidence type="ECO:0000256" key="2">
    <source>
        <dbReference type="ARBA" id="ARBA00023125"/>
    </source>
</evidence>
<dbReference type="Proteomes" id="UP001233314">
    <property type="component" value="Unassembled WGS sequence"/>
</dbReference>
<dbReference type="Pfam" id="PF12852">
    <property type="entry name" value="Cupin_6"/>
    <property type="match status" value="1"/>
</dbReference>
<dbReference type="InterPro" id="IPR037923">
    <property type="entry name" value="HTH-like"/>
</dbReference>
<evidence type="ECO:0000256" key="4">
    <source>
        <dbReference type="SAM" id="MobiDB-lite"/>
    </source>
</evidence>
<accession>A0ABT9B0X0</accession>
<name>A0ABT9B0X0_9ACTN</name>
<keyword evidence="7" id="KW-1185">Reference proteome</keyword>
<sequence length="350" mass="37639">MPSALHGHDRDAAADDRSTGEPGPDLASTLGRLRLDGAIFLRGVYSEPWAYESVPGADARALLAPGAPRMLLFHLVARGRTWVEVDGEERLYAGAGDVIVLPYGDTHRMGGSAVAECTPLRSLLDPPPWQSMPVVRHGGGGTATELVCGYLACDDVLFDPTLGALPRVFVVQPPEGPARDWVRAGIDYALAQTSMAEDHLEGPVGIPQALLVEILTLHLASAPASRRGLLAGLRDPVAGPALAAIHRSPGERWTVEWLAREANVSTTVLDERFRTVLGVAPIRYLADWRMHVAGDLLRDSDLPVAAVARRVGYEAEEAFSRAFKRARGEAPSVWRTHRGTWVPSARGMPG</sequence>
<dbReference type="PANTHER" id="PTHR46796:SF7">
    <property type="entry name" value="ARAC FAMILY TRANSCRIPTIONAL REGULATOR"/>
    <property type="match status" value="1"/>
</dbReference>
<dbReference type="SMART" id="SM00342">
    <property type="entry name" value="HTH_ARAC"/>
    <property type="match status" value="1"/>
</dbReference>
<evidence type="ECO:0000313" key="7">
    <source>
        <dbReference type="Proteomes" id="UP001233314"/>
    </source>
</evidence>
<evidence type="ECO:0000256" key="1">
    <source>
        <dbReference type="ARBA" id="ARBA00023015"/>
    </source>
</evidence>